<dbReference type="AlphaFoldDB" id="B3SBB0"/>
<dbReference type="OMA" id="KDLCQKD"/>
<protein>
    <recommendedName>
        <fullName evidence="2">Temptin Cys/Cys disulfide domain-containing protein</fullName>
    </recommendedName>
</protein>
<name>B3SBB0_TRIAD</name>
<evidence type="ECO:0000313" key="3">
    <source>
        <dbReference type="EMBL" id="EDV19972.1"/>
    </source>
</evidence>
<dbReference type="Pfam" id="PF24784">
    <property type="entry name" value="Temptin_C"/>
    <property type="match status" value="1"/>
</dbReference>
<feature type="chain" id="PRO_5002797581" description="Temptin Cys/Cys disulfide domain-containing protein" evidence="1">
    <location>
        <begin position="18"/>
        <end position="154"/>
    </location>
</feature>
<dbReference type="InterPro" id="IPR057626">
    <property type="entry name" value="S-S_Temptin"/>
</dbReference>
<evidence type="ECO:0000256" key="1">
    <source>
        <dbReference type="SAM" id="SignalP"/>
    </source>
</evidence>
<dbReference type="CTD" id="6758775"/>
<gene>
    <name evidence="3" type="ORF">TRIADDRAFT_32712</name>
</gene>
<evidence type="ECO:0000313" key="4">
    <source>
        <dbReference type="Proteomes" id="UP000009022"/>
    </source>
</evidence>
<dbReference type="Proteomes" id="UP000009022">
    <property type="component" value="Unassembled WGS sequence"/>
</dbReference>
<keyword evidence="1" id="KW-0732">Signal</keyword>
<feature type="signal peptide" evidence="1">
    <location>
        <begin position="1"/>
        <end position="17"/>
    </location>
</feature>
<dbReference type="PANTHER" id="PTHR34737">
    <property type="entry name" value="EF-HAND DOMAIN-CONTAINING PROTEIN"/>
    <property type="match status" value="1"/>
</dbReference>
<accession>B3SBB0</accession>
<dbReference type="EMBL" id="DS985264">
    <property type="protein sequence ID" value="EDV19972.1"/>
    <property type="molecule type" value="Genomic_DNA"/>
</dbReference>
<dbReference type="GeneID" id="6758775"/>
<evidence type="ECO:0000259" key="2">
    <source>
        <dbReference type="Pfam" id="PF24784"/>
    </source>
</evidence>
<dbReference type="InParanoid" id="B3SBB0"/>
<dbReference type="PhylomeDB" id="B3SBB0"/>
<dbReference type="RefSeq" id="XP_002117562.1">
    <property type="nucleotide sequence ID" value="XM_002117526.1"/>
</dbReference>
<dbReference type="eggNOG" id="ENOG502S9GS">
    <property type="taxonomic scope" value="Eukaryota"/>
</dbReference>
<dbReference type="PANTHER" id="PTHR34737:SF2">
    <property type="entry name" value="EF-HAND DOMAIN-CONTAINING PROTEIN"/>
    <property type="match status" value="1"/>
</dbReference>
<dbReference type="HOGENOM" id="CLU_079777_2_0_1"/>
<feature type="domain" description="Temptin Cys/Cys disulfide" evidence="2">
    <location>
        <begin position="19"/>
        <end position="118"/>
    </location>
</feature>
<dbReference type="InterPro" id="IPR055313">
    <property type="entry name" value="Temptin-like"/>
</dbReference>
<reference evidence="3 4" key="1">
    <citation type="journal article" date="2008" name="Nature">
        <title>The Trichoplax genome and the nature of placozoans.</title>
        <authorList>
            <person name="Srivastava M."/>
            <person name="Begovic E."/>
            <person name="Chapman J."/>
            <person name="Putnam N.H."/>
            <person name="Hellsten U."/>
            <person name="Kawashima T."/>
            <person name="Kuo A."/>
            <person name="Mitros T."/>
            <person name="Salamov A."/>
            <person name="Carpenter M.L."/>
            <person name="Signorovitch A.Y."/>
            <person name="Moreno M.A."/>
            <person name="Kamm K."/>
            <person name="Grimwood J."/>
            <person name="Schmutz J."/>
            <person name="Shapiro H."/>
            <person name="Grigoriev I.V."/>
            <person name="Buss L.W."/>
            <person name="Schierwater B."/>
            <person name="Dellaporta S.L."/>
            <person name="Rokhsar D.S."/>
        </authorList>
    </citation>
    <scope>NUCLEOTIDE SEQUENCE [LARGE SCALE GENOMIC DNA]</scope>
    <source>
        <strain evidence="3 4">Grell-BS-1999</strain>
    </source>
</reference>
<organism evidence="3 4">
    <name type="scientific">Trichoplax adhaerens</name>
    <name type="common">Trichoplax reptans</name>
    <dbReference type="NCBI Taxonomy" id="10228"/>
    <lineage>
        <taxon>Eukaryota</taxon>
        <taxon>Metazoa</taxon>
        <taxon>Placozoa</taxon>
        <taxon>Uniplacotomia</taxon>
        <taxon>Trichoplacea</taxon>
        <taxon>Trichoplacidae</taxon>
        <taxon>Trichoplax</taxon>
    </lineage>
</organism>
<proteinExistence type="predicted"/>
<keyword evidence="4" id="KW-1185">Reference proteome</keyword>
<dbReference type="KEGG" id="tad:TRIADDRAFT_32712"/>
<dbReference type="OrthoDB" id="129121at2759"/>
<sequence>MNLWLIIKCLCVFQVVCINGYSDFTEKIPNGVKVPNPCHEDISNPWLGVGHQSSGGADARNSFGVDFANAGYTWTKSLCQMDSDGDGKTNGEELGDPECTWAVGATPSISTGLSHPGICEPLNSPTCCGQKQSWLSCNIDCPNKTENKPSNTEL</sequence>